<evidence type="ECO:0000256" key="1">
    <source>
        <dbReference type="SAM" id="MobiDB-lite"/>
    </source>
</evidence>
<organism evidence="2 3">
    <name type="scientific">Ranatra chinensis</name>
    <dbReference type="NCBI Taxonomy" id="642074"/>
    <lineage>
        <taxon>Eukaryota</taxon>
        <taxon>Metazoa</taxon>
        <taxon>Ecdysozoa</taxon>
        <taxon>Arthropoda</taxon>
        <taxon>Hexapoda</taxon>
        <taxon>Insecta</taxon>
        <taxon>Pterygota</taxon>
        <taxon>Neoptera</taxon>
        <taxon>Paraneoptera</taxon>
        <taxon>Hemiptera</taxon>
        <taxon>Heteroptera</taxon>
        <taxon>Panheteroptera</taxon>
        <taxon>Nepomorpha</taxon>
        <taxon>Nepidae</taxon>
        <taxon>Ranatrinae</taxon>
        <taxon>Ranatra</taxon>
    </lineage>
</organism>
<sequence length="217" mass="22897">MSSTTPEVGGVNSGYGSGDERSSLLGKAGQSSGKPVLMRQDCTTTLIVSPTPHLSSSGGLLGGSDESAGGVEETGARSVPDLEMHCRLRAHTNSRYNTSLQTLLIILQGAAQQPPALLLTASPGSRIVRQSSQPEAGSCCLHGAGHHIHQQLREPGDGIAMIAADSLRINGGIRQFKQVNSYTSLVYLHREPLTIQLSHPNPPAGRQAKRGRFFKSP</sequence>
<feature type="compositionally biased region" description="Basic residues" evidence="1">
    <location>
        <begin position="207"/>
        <end position="217"/>
    </location>
</feature>
<dbReference type="AlphaFoldDB" id="A0ABD0YPQ8"/>
<evidence type="ECO:0000313" key="2">
    <source>
        <dbReference type="EMBL" id="KAL1117824.1"/>
    </source>
</evidence>
<evidence type="ECO:0000313" key="3">
    <source>
        <dbReference type="Proteomes" id="UP001558652"/>
    </source>
</evidence>
<dbReference type="EMBL" id="JBFDAA010000015">
    <property type="protein sequence ID" value="KAL1117824.1"/>
    <property type="molecule type" value="Genomic_DNA"/>
</dbReference>
<name>A0ABD0YPQ8_9HEMI</name>
<protein>
    <submittedName>
        <fullName evidence="2">Uncharacterized protein</fullName>
    </submittedName>
</protein>
<feature type="region of interest" description="Disordered" evidence="1">
    <location>
        <begin position="48"/>
        <end position="78"/>
    </location>
</feature>
<proteinExistence type="predicted"/>
<reference evidence="2 3" key="1">
    <citation type="submission" date="2024-07" db="EMBL/GenBank/DDBJ databases">
        <title>Chromosome-level genome assembly of the water stick insect Ranatra chinensis (Heteroptera: Nepidae).</title>
        <authorList>
            <person name="Liu X."/>
        </authorList>
    </citation>
    <scope>NUCLEOTIDE SEQUENCE [LARGE SCALE GENOMIC DNA]</scope>
    <source>
        <strain evidence="2">Cailab_2021Rc</strain>
        <tissue evidence="2">Muscle</tissue>
    </source>
</reference>
<comment type="caution">
    <text evidence="2">The sequence shown here is derived from an EMBL/GenBank/DDBJ whole genome shotgun (WGS) entry which is preliminary data.</text>
</comment>
<dbReference type="Proteomes" id="UP001558652">
    <property type="component" value="Unassembled WGS sequence"/>
</dbReference>
<keyword evidence="3" id="KW-1185">Reference proteome</keyword>
<gene>
    <name evidence="2" type="ORF">AAG570_004139</name>
</gene>
<feature type="region of interest" description="Disordered" evidence="1">
    <location>
        <begin position="197"/>
        <end position="217"/>
    </location>
</feature>
<accession>A0ABD0YPQ8</accession>
<feature type="region of interest" description="Disordered" evidence="1">
    <location>
        <begin position="1"/>
        <end position="36"/>
    </location>
</feature>